<dbReference type="InterPro" id="IPR034746">
    <property type="entry name" value="POTRA"/>
</dbReference>
<accession>A0A941E4B4</accession>
<evidence type="ECO:0000259" key="8">
    <source>
        <dbReference type="PROSITE" id="PS51635"/>
    </source>
</evidence>
<gene>
    <name evidence="10" type="ORF">KDM90_14805</name>
</gene>
<keyword evidence="7" id="KW-0732">Signal</keyword>
<dbReference type="GO" id="GO:0016042">
    <property type="term" value="P:lipid catabolic process"/>
    <property type="evidence" value="ECO:0007669"/>
    <property type="project" value="UniProtKB-UniRule"/>
</dbReference>
<name>A0A941E4B4_9BURK</name>
<dbReference type="RefSeq" id="WP_212676389.1">
    <property type="nucleotide sequence ID" value="NZ_JAGSPJ010000006.1"/>
</dbReference>
<reference evidence="10" key="1">
    <citation type="submission" date="2021-04" db="EMBL/GenBank/DDBJ databases">
        <title>novel species isolated from subtropical streams in China.</title>
        <authorList>
            <person name="Lu H."/>
        </authorList>
    </citation>
    <scope>NUCLEOTIDE SEQUENCE</scope>
    <source>
        <strain evidence="10">FT137W</strain>
    </source>
</reference>
<evidence type="ECO:0000256" key="4">
    <source>
        <dbReference type="ARBA" id="ARBA00023098"/>
    </source>
</evidence>
<dbReference type="Gene3D" id="3.40.1090.10">
    <property type="entry name" value="Cytosolic phospholipase A2 catalytic domain"/>
    <property type="match status" value="2"/>
</dbReference>
<dbReference type="InterPro" id="IPR050301">
    <property type="entry name" value="NTE"/>
</dbReference>
<organism evidence="10 11">
    <name type="scientific">Undibacterium fentianense</name>
    <dbReference type="NCBI Taxonomy" id="2828728"/>
    <lineage>
        <taxon>Bacteria</taxon>
        <taxon>Pseudomonadati</taxon>
        <taxon>Pseudomonadota</taxon>
        <taxon>Betaproteobacteria</taxon>
        <taxon>Burkholderiales</taxon>
        <taxon>Oxalobacteraceae</taxon>
        <taxon>Undibacterium</taxon>
    </lineage>
</organism>
<evidence type="ECO:0000256" key="5">
    <source>
        <dbReference type="ARBA" id="ARBA00023136"/>
    </source>
</evidence>
<protein>
    <submittedName>
        <fullName evidence="10">Patatin-like phospholipase family protein</fullName>
    </submittedName>
</protein>
<keyword evidence="3 6" id="KW-0442">Lipid degradation</keyword>
<evidence type="ECO:0000313" key="11">
    <source>
        <dbReference type="Proteomes" id="UP000678545"/>
    </source>
</evidence>
<dbReference type="InterPro" id="IPR002641">
    <property type="entry name" value="PNPLA_dom"/>
</dbReference>
<evidence type="ECO:0000256" key="2">
    <source>
        <dbReference type="ARBA" id="ARBA00022801"/>
    </source>
</evidence>
<feature type="short sequence motif" description="GXSXG" evidence="6">
    <location>
        <begin position="72"/>
        <end position="76"/>
    </location>
</feature>
<keyword evidence="2 6" id="KW-0378">Hydrolase</keyword>
<feature type="domain" description="POTRA" evidence="9">
    <location>
        <begin position="349"/>
        <end position="420"/>
    </location>
</feature>
<feature type="active site" description="Nucleophile" evidence="6">
    <location>
        <position position="74"/>
    </location>
</feature>
<dbReference type="PROSITE" id="PS51779">
    <property type="entry name" value="POTRA"/>
    <property type="match status" value="1"/>
</dbReference>
<dbReference type="Pfam" id="PF07244">
    <property type="entry name" value="POTRA"/>
    <property type="match status" value="1"/>
</dbReference>
<dbReference type="PANTHER" id="PTHR14226:SF29">
    <property type="entry name" value="NEUROPATHY TARGET ESTERASE SWS"/>
    <property type="match status" value="1"/>
</dbReference>
<dbReference type="PANTHER" id="PTHR14226">
    <property type="entry name" value="NEUROPATHY TARGET ESTERASE/SWISS CHEESE D.MELANOGASTER"/>
    <property type="match status" value="1"/>
</dbReference>
<dbReference type="PROSITE" id="PS51635">
    <property type="entry name" value="PNPLA"/>
    <property type="match status" value="1"/>
</dbReference>
<dbReference type="CDD" id="cd07205">
    <property type="entry name" value="Pat_PNPLA6_PNPLA7_NTE1_like"/>
    <property type="match status" value="1"/>
</dbReference>
<dbReference type="GO" id="GO:0016787">
    <property type="term" value="F:hydrolase activity"/>
    <property type="evidence" value="ECO:0007669"/>
    <property type="project" value="UniProtKB-UniRule"/>
</dbReference>
<feature type="chain" id="PRO_5037623433" evidence="7">
    <location>
        <begin position="20"/>
        <end position="740"/>
    </location>
</feature>
<evidence type="ECO:0000256" key="7">
    <source>
        <dbReference type="SAM" id="SignalP"/>
    </source>
</evidence>
<dbReference type="EMBL" id="JAGSPJ010000006">
    <property type="protein sequence ID" value="MBR7801276.1"/>
    <property type="molecule type" value="Genomic_DNA"/>
</dbReference>
<dbReference type="InterPro" id="IPR016035">
    <property type="entry name" value="Acyl_Trfase/lysoPLipase"/>
</dbReference>
<feature type="short sequence motif" description="GXGXXG" evidence="6">
    <location>
        <begin position="45"/>
        <end position="50"/>
    </location>
</feature>
<dbReference type="SUPFAM" id="SSF52151">
    <property type="entry name" value="FabD/lysophospholipase-like"/>
    <property type="match status" value="1"/>
</dbReference>
<feature type="signal peptide" evidence="7">
    <location>
        <begin position="1"/>
        <end position="19"/>
    </location>
</feature>
<evidence type="ECO:0000256" key="1">
    <source>
        <dbReference type="ARBA" id="ARBA00004370"/>
    </source>
</evidence>
<evidence type="ECO:0000256" key="6">
    <source>
        <dbReference type="PROSITE-ProRule" id="PRU01161"/>
    </source>
</evidence>
<dbReference type="GO" id="GO:0019867">
    <property type="term" value="C:outer membrane"/>
    <property type="evidence" value="ECO:0007669"/>
    <property type="project" value="InterPro"/>
</dbReference>
<sequence>MSLIILIMCNLLLSFAVNAQVKPTPLEEEIPAVKERPKVALVLSGGGARGFAHIGVLRVLKEMRVPIDFVVGTSMGAVVGGAYAAGRSVEDIEEIVRTTSWENVLADRPARDALDFRRREEDVVLPSRIEFAVTRSGIALPPSAAGNASLEQALTRLLPAGMKSEHVNHLPIPFRSVASDLVTGEMVELTDTPLFITMRASLAVPGMFAPVHVNKRLVVDGGLVRNLPIDMAKKMGADIVIAVNVGTPLAEEKELGSAISVAQQMIQILTEQNVQRSLKELRPRDILIAPNLNGINFLDFSEHHNAMLAGDIATRQMEKRLQSLTTSVAEYQRYEQLRTAEGNTADVSLPIASIDIQGTQNINPEILLKQSGLKVGEVTSEEKIRQVTGKLYGRGDIDHVEIDIDDKLDEREVTIKTHEAVWGKNRLRLGLELSSDFKDTHNFSLGAMHIAASQNDWGGEIRLAGKIGSDRVLGGQFFQPLGPGSEWFVAPSIQSNSSSADLFSAGRKIFRIGYKSSMIDLPVGHQIGNWGDIQLGFRRERAEVKKLLPEEIGPDSRIFQSTEYLRFRVDTLDSLAYPTRGKYLTVNWERALAQDGSNRAILNSSIIGMSAFKSGEWAGHIYGEWSRSQGDFAPLSLGGFLRLSGTPADSLSNKTVALGRIVMAHRIGSMPAALGGAVRLGFSAELGGGFGEGEAVKFSKIKRSGSGFVAFDTRFGPLYFGAGSTQGSGSTFYLFLGPIW</sequence>
<dbReference type="InterPro" id="IPR010827">
    <property type="entry name" value="BamA/TamA_POTRA"/>
</dbReference>
<feature type="short sequence motif" description="DGA/G" evidence="6">
    <location>
        <begin position="220"/>
        <end position="222"/>
    </location>
</feature>
<dbReference type="Gene3D" id="3.10.20.310">
    <property type="entry name" value="membrane protein fhac"/>
    <property type="match status" value="1"/>
</dbReference>
<keyword evidence="4 6" id="KW-0443">Lipid metabolism</keyword>
<dbReference type="AlphaFoldDB" id="A0A941E4B4"/>
<feature type="active site" description="Proton acceptor" evidence="6">
    <location>
        <position position="220"/>
    </location>
</feature>
<keyword evidence="11" id="KW-1185">Reference proteome</keyword>
<dbReference type="Proteomes" id="UP000678545">
    <property type="component" value="Unassembled WGS sequence"/>
</dbReference>
<feature type="domain" description="PNPLA" evidence="8">
    <location>
        <begin position="41"/>
        <end position="233"/>
    </location>
</feature>
<evidence type="ECO:0000313" key="10">
    <source>
        <dbReference type="EMBL" id="MBR7801276.1"/>
    </source>
</evidence>
<keyword evidence="5" id="KW-0472">Membrane</keyword>
<proteinExistence type="predicted"/>
<evidence type="ECO:0000256" key="3">
    <source>
        <dbReference type="ARBA" id="ARBA00022963"/>
    </source>
</evidence>
<dbReference type="Pfam" id="PF01734">
    <property type="entry name" value="Patatin"/>
    <property type="match status" value="1"/>
</dbReference>
<comment type="subcellular location">
    <subcellularLocation>
        <location evidence="1">Membrane</location>
    </subcellularLocation>
</comment>
<comment type="caution">
    <text evidence="10">The sequence shown here is derived from an EMBL/GenBank/DDBJ whole genome shotgun (WGS) entry which is preliminary data.</text>
</comment>
<evidence type="ECO:0000259" key="9">
    <source>
        <dbReference type="PROSITE" id="PS51779"/>
    </source>
</evidence>